<dbReference type="InterPro" id="IPR018850">
    <property type="entry name" value="Mt_escape_2_C"/>
</dbReference>
<keyword evidence="7 10" id="KW-0496">Mitochondrion</keyword>
<keyword evidence="10" id="KW-0507">mRNA processing</keyword>
<dbReference type="GO" id="GO:0006397">
    <property type="term" value="P:mRNA processing"/>
    <property type="evidence" value="ECO:0007669"/>
    <property type="project" value="UniProtKB-UniRule"/>
</dbReference>
<dbReference type="FunCoup" id="A0A0D0DCS2">
    <property type="interactions" value="7"/>
</dbReference>
<dbReference type="Proteomes" id="UP000054538">
    <property type="component" value="Unassembled WGS sequence"/>
</dbReference>
<feature type="domain" description="Mitochondrial escape protein 2 C-terminal" evidence="11">
    <location>
        <begin position="549"/>
        <end position="708"/>
    </location>
</feature>
<evidence type="ECO:0000256" key="10">
    <source>
        <dbReference type="RuleBase" id="RU367108"/>
    </source>
</evidence>
<dbReference type="HOGENOM" id="CLU_007861_1_0_1"/>
<dbReference type="Pfam" id="PF10443">
    <property type="entry name" value="RNA12"/>
    <property type="match status" value="2"/>
</dbReference>
<protein>
    <recommendedName>
        <fullName evidence="3 10">Mitochondrial escape protein 2</fullName>
    </recommendedName>
</protein>
<evidence type="ECO:0000256" key="5">
    <source>
        <dbReference type="ARBA" id="ARBA00022792"/>
    </source>
</evidence>
<organism evidence="12 13">
    <name type="scientific">Paxillus rubicundulus Ve08.2h10</name>
    <dbReference type="NCBI Taxonomy" id="930991"/>
    <lineage>
        <taxon>Eukaryota</taxon>
        <taxon>Fungi</taxon>
        <taxon>Dikarya</taxon>
        <taxon>Basidiomycota</taxon>
        <taxon>Agaricomycotina</taxon>
        <taxon>Agaricomycetes</taxon>
        <taxon>Agaricomycetidae</taxon>
        <taxon>Boletales</taxon>
        <taxon>Paxilineae</taxon>
        <taxon>Paxillaceae</taxon>
        <taxon>Paxillus</taxon>
    </lineage>
</organism>
<evidence type="ECO:0000256" key="9">
    <source>
        <dbReference type="ARBA" id="ARBA00025276"/>
    </source>
</evidence>
<name>A0A0D0DCS2_9AGAM</name>
<dbReference type="AlphaFoldDB" id="A0A0D0DCS2"/>
<dbReference type="GO" id="GO:0003723">
    <property type="term" value="F:RNA binding"/>
    <property type="evidence" value="ECO:0007669"/>
    <property type="project" value="UniProtKB-UniRule"/>
</dbReference>
<evidence type="ECO:0000256" key="4">
    <source>
        <dbReference type="ARBA" id="ARBA00022692"/>
    </source>
</evidence>
<evidence type="ECO:0000313" key="12">
    <source>
        <dbReference type="EMBL" id="KIK95027.1"/>
    </source>
</evidence>
<dbReference type="InParanoid" id="A0A0D0DCS2"/>
<reference evidence="13" key="2">
    <citation type="submission" date="2015-01" db="EMBL/GenBank/DDBJ databases">
        <title>Evolutionary Origins and Diversification of the Mycorrhizal Mutualists.</title>
        <authorList>
            <consortium name="DOE Joint Genome Institute"/>
            <consortium name="Mycorrhizal Genomics Consortium"/>
            <person name="Kohler A."/>
            <person name="Kuo A."/>
            <person name="Nagy L.G."/>
            <person name="Floudas D."/>
            <person name="Copeland A."/>
            <person name="Barry K.W."/>
            <person name="Cichocki N."/>
            <person name="Veneault-Fourrey C."/>
            <person name="LaButti K."/>
            <person name="Lindquist E.A."/>
            <person name="Lipzen A."/>
            <person name="Lundell T."/>
            <person name="Morin E."/>
            <person name="Murat C."/>
            <person name="Riley R."/>
            <person name="Ohm R."/>
            <person name="Sun H."/>
            <person name="Tunlid A."/>
            <person name="Henrissat B."/>
            <person name="Grigoriev I.V."/>
            <person name="Hibbett D.S."/>
            <person name="Martin F."/>
        </authorList>
    </citation>
    <scope>NUCLEOTIDE SEQUENCE [LARGE SCALE GENOMIC DNA]</scope>
    <source>
        <strain evidence="13">Ve08.2h10</strain>
    </source>
</reference>
<evidence type="ECO:0000256" key="6">
    <source>
        <dbReference type="ARBA" id="ARBA00022989"/>
    </source>
</evidence>
<dbReference type="PANTHER" id="PTHR32198:SF2">
    <property type="entry name" value="MITOCHONDRIAL ESCAPE PROTEIN 2"/>
    <property type="match status" value="1"/>
</dbReference>
<keyword evidence="4" id="KW-0812">Transmembrane</keyword>
<sequence length="761" mass="85560">MELFFHTGQSAKQVVSSHNRTSLGIRKLTNSAVEPPAFQVTRDEVHTLEQTQDAWLFVDSVFPVCLGIWDLRHYTGVFRKESLLEKLEIRLSVVKAHHFKILSLELYQKDGGVFVNFSYATDADAALKEIENELKGEAERHGVTYQDMNRYPSVIVKAAFHGPDVQEEVLYQLLFRLHGCIHDISPPKPVPAGTLCSADISFVCVWLATITCNTMHGYWIKDQPLAYRPFTYDPFKLMLSMTGLLPIQKVLPIIFFLLGTLTYMVSTHALDQLSLSFVSTGTTTTDWDVWKEHKEAEMVLRSYLSNPPCYGPVFTFLNSLNNMIDITSMSIISQKGLPCPYFHKPVPLTLPDQLKQILEVVDTALEKVNHSLWNSAKKNIKAKHKAEACKAEGACRHNHIHQGIWHDGWLDCVSGNSIISELGIGDENFDVADRKLREVGTGVFAMEELEKGEEVHDELVRKEKSVEEVQAVGALPVVIIKNYGVCGGVHRENVSEVLGPWGSILVENHTVHVIIVSNNQENMKLLSQDVGLSTGLTALQISCMGCTEGHAGDLETISLIHKVCGGQSISIEDAVEDIISHGIPKLLKNVFGEDIKDAKSLHWTHKQTWTVLEQLSQKSELPYYDVLSNFPFKGDRLSLWYMEHVELISISTLNGWLSTICPGKPVLKYMFERLVNATQDMAVNKKLISNENSTITACEAEFIMLQEITSNESLFQSLWSSRRSITERKKHLLKKMYSAAVKMQTLEKQNVELRRVLAKGG</sequence>
<evidence type="ECO:0000313" key="13">
    <source>
        <dbReference type="Proteomes" id="UP000054538"/>
    </source>
</evidence>
<keyword evidence="8" id="KW-0472">Membrane</keyword>
<keyword evidence="13" id="KW-1185">Reference proteome</keyword>
<comment type="similarity">
    <text evidence="2 10">Belongs to the YME2 family.</text>
</comment>
<evidence type="ECO:0000256" key="2">
    <source>
        <dbReference type="ARBA" id="ARBA00010320"/>
    </source>
</evidence>
<dbReference type="PANTHER" id="PTHR32198">
    <property type="entry name" value="MITOCHONDRIAL ESCAPE PROTEIN 2"/>
    <property type="match status" value="1"/>
</dbReference>
<evidence type="ECO:0000256" key="7">
    <source>
        <dbReference type="ARBA" id="ARBA00023128"/>
    </source>
</evidence>
<reference evidence="12 13" key="1">
    <citation type="submission" date="2014-04" db="EMBL/GenBank/DDBJ databases">
        <authorList>
            <consortium name="DOE Joint Genome Institute"/>
            <person name="Kuo A."/>
            <person name="Kohler A."/>
            <person name="Jargeat P."/>
            <person name="Nagy L.G."/>
            <person name="Floudas D."/>
            <person name="Copeland A."/>
            <person name="Barry K.W."/>
            <person name="Cichocki N."/>
            <person name="Veneault-Fourrey C."/>
            <person name="LaButti K."/>
            <person name="Lindquist E.A."/>
            <person name="Lipzen A."/>
            <person name="Lundell T."/>
            <person name="Morin E."/>
            <person name="Murat C."/>
            <person name="Sun H."/>
            <person name="Tunlid A."/>
            <person name="Henrissat B."/>
            <person name="Grigoriev I.V."/>
            <person name="Hibbett D.S."/>
            <person name="Martin F."/>
            <person name="Nordberg H.P."/>
            <person name="Cantor M.N."/>
            <person name="Hua S.X."/>
        </authorList>
    </citation>
    <scope>NUCLEOTIDE SEQUENCE [LARGE SCALE GENOMIC DNA]</scope>
    <source>
        <strain evidence="12 13">Ve08.2h10</strain>
    </source>
</reference>
<dbReference type="GO" id="GO:0005743">
    <property type="term" value="C:mitochondrial inner membrane"/>
    <property type="evidence" value="ECO:0007669"/>
    <property type="project" value="UniProtKB-SubCell"/>
</dbReference>
<accession>A0A0D0DCS2</accession>
<dbReference type="STRING" id="930991.A0A0D0DCS2"/>
<evidence type="ECO:0000256" key="1">
    <source>
        <dbReference type="ARBA" id="ARBA00004434"/>
    </source>
</evidence>
<keyword evidence="6" id="KW-1133">Transmembrane helix</keyword>
<evidence type="ECO:0000259" key="11">
    <source>
        <dbReference type="Pfam" id="PF10443"/>
    </source>
</evidence>
<gene>
    <name evidence="12" type="ORF">PAXRUDRAFT_780258</name>
</gene>
<dbReference type="EMBL" id="KN825069">
    <property type="protein sequence ID" value="KIK95027.1"/>
    <property type="molecule type" value="Genomic_DNA"/>
</dbReference>
<keyword evidence="10" id="KW-0694">RNA-binding</keyword>
<dbReference type="OrthoDB" id="10267654at2759"/>
<evidence type="ECO:0000256" key="8">
    <source>
        <dbReference type="ARBA" id="ARBA00023136"/>
    </source>
</evidence>
<comment type="subcellular location">
    <subcellularLocation>
        <location evidence="1 10">Mitochondrion inner membrane</location>
        <topology evidence="1 10">Single-pass membrane protein</topology>
    </subcellularLocation>
</comment>
<dbReference type="InterPro" id="IPR039627">
    <property type="entry name" value="Yme2_C"/>
</dbReference>
<comment type="function">
    <text evidence="9 10">Plays a role in maintaining the mitochondrial genome and in controlling the mtDNA escape. Involved in the regulation of mtDNA nucleotide structure and number. May have a dispensable role in early maturation of pre-rRNA.</text>
</comment>
<feature type="domain" description="Mitochondrial escape protein 2 C-terminal" evidence="11">
    <location>
        <begin position="309"/>
        <end position="529"/>
    </location>
</feature>
<proteinExistence type="inferred from homology"/>
<evidence type="ECO:0000256" key="3">
    <source>
        <dbReference type="ARBA" id="ARBA00020222"/>
    </source>
</evidence>
<keyword evidence="5 10" id="KW-0999">Mitochondrion inner membrane</keyword>